<dbReference type="NCBIfam" id="TIGR00049">
    <property type="entry name" value="iron-sulfur cluster assembly accessory protein"/>
    <property type="match status" value="1"/>
</dbReference>
<dbReference type="OrthoDB" id="9810116at2"/>
<dbReference type="GO" id="GO:0005506">
    <property type="term" value="F:iron ion binding"/>
    <property type="evidence" value="ECO:0007669"/>
    <property type="project" value="TreeGrafter"/>
</dbReference>
<dbReference type="PANTHER" id="PTHR43011:SF1">
    <property type="entry name" value="IRON-SULFUR CLUSTER ASSEMBLY 2 HOMOLOG, MITOCHONDRIAL"/>
    <property type="match status" value="1"/>
</dbReference>
<feature type="domain" description="Core" evidence="1">
    <location>
        <begin position="1"/>
        <end position="104"/>
    </location>
</feature>
<dbReference type="GO" id="GO:0016226">
    <property type="term" value="P:iron-sulfur cluster assembly"/>
    <property type="evidence" value="ECO:0007669"/>
    <property type="project" value="InterPro"/>
</dbReference>
<dbReference type="InterPro" id="IPR035903">
    <property type="entry name" value="HesB-like_dom_sf"/>
</dbReference>
<dbReference type="GO" id="GO:0051537">
    <property type="term" value="F:2 iron, 2 sulfur cluster binding"/>
    <property type="evidence" value="ECO:0007669"/>
    <property type="project" value="TreeGrafter"/>
</dbReference>
<dbReference type="EMBL" id="RIZI01000178">
    <property type="protein sequence ID" value="RNF59965.1"/>
    <property type="molecule type" value="Genomic_DNA"/>
</dbReference>
<evidence type="ECO:0000313" key="2">
    <source>
        <dbReference type="EMBL" id="RNF59965.1"/>
    </source>
</evidence>
<protein>
    <submittedName>
        <fullName evidence="2">Iron-sulfur cluster assembly accessory protein</fullName>
    </submittedName>
</protein>
<sequence>MNVTFTPQAERFIQRMITFNGGGSESGFRLAVAPGGCSGLSYDFSVVNAPEPGDYSLESNGIKVFVAHGSLMFLDGVVVDCEDSLINTGLVFKNPNAASSCGCGTSFSPKD</sequence>
<accession>A0A3M8QV03</accession>
<name>A0A3M8QV03_9PROT</name>
<dbReference type="Gene3D" id="2.60.300.12">
    <property type="entry name" value="HesB-like domain"/>
    <property type="match status" value="1"/>
</dbReference>
<dbReference type="InterPro" id="IPR000361">
    <property type="entry name" value="ATAP_core_dom"/>
</dbReference>
<dbReference type="Pfam" id="PF01521">
    <property type="entry name" value="Fe-S_biosyn"/>
    <property type="match status" value="1"/>
</dbReference>
<dbReference type="RefSeq" id="WP_123104649.1">
    <property type="nucleotide sequence ID" value="NZ_CP127527.1"/>
</dbReference>
<comment type="caution">
    <text evidence="2">The sequence shown here is derived from an EMBL/GenBank/DDBJ whole genome shotgun (WGS) entry which is preliminary data.</text>
</comment>
<dbReference type="GO" id="GO:0051539">
    <property type="term" value="F:4 iron, 4 sulfur cluster binding"/>
    <property type="evidence" value="ECO:0007669"/>
    <property type="project" value="TreeGrafter"/>
</dbReference>
<evidence type="ECO:0000259" key="1">
    <source>
        <dbReference type="Pfam" id="PF01521"/>
    </source>
</evidence>
<dbReference type="PANTHER" id="PTHR43011">
    <property type="entry name" value="IRON-SULFUR CLUSTER ASSEMBLY 2 HOMOLOG, MITOCHONDRIAL"/>
    <property type="match status" value="1"/>
</dbReference>
<organism evidence="2">
    <name type="scientific">Acidithiobacillus sulfuriphilus</name>
    <dbReference type="NCBI Taxonomy" id="1867749"/>
    <lineage>
        <taxon>Bacteria</taxon>
        <taxon>Pseudomonadati</taxon>
        <taxon>Pseudomonadota</taxon>
        <taxon>Acidithiobacillia</taxon>
        <taxon>Acidithiobacillales</taxon>
        <taxon>Acidithiobacillaceae</taxon>
        <taxon>Acidithiobacillus</taxon>
    </lineage>
</organism>
<dbReference type="SUPFAM" id="SSF89360">
    <property type="entry name" value="HesB-like domain"/>
    <property type="match status" value="1"/>
</dbReference>
<reference evidence="2" key="1">
    <citation type="submission" date="2018-10" db="EMBL/GenBank/DDBJ databases">
        <title>Acidithiobacillus sulfuriphilus sp. nov.: an extremely acidophilic sulfur-oxidizing chemolithotroph isolated from a neutral pH environment.</title>
        <authorList>
            <person name="Falagan C."/>
            <person name="Moya-Beltran A."/>
            <person name="Quatrini R."/>
            <person name="Johnson D.B."/>
        </authorList>
    </citation>
    <scope>NUCLEOTIDE SEQUENCE [LARGE SCALE GENOMIC DNA]</scope>
    <source>
        <strain evidence="2">CJ-2</strain>
    </source>
</reference>
<dbReference type="InterPro" id="IPR016092">
    <property type="entry name" value="ATAP"/>
</dbReference>
<dbReference type="AlphaFoldDB" id="A0A3M8QV03"/>
<gene>
    <name evidence="2" type="ORF">EC580_09980</name>
</gene>
<proteinExistence type="predicted"/>